<dbReference type="PANTHER" id="PTHR10961:SF46">
    <property type="entry name" value="PEROXISOMAL SARCOSINE OXIDASE"/>
    <property type="match status" value="1"/>
</dbReference>
<dbReference type="GO" id="GO:0008115">
    <property type="term" value="F:sarcosine oxidase activity"/>
    <property type="evidence" value="ECO:0007669"/>
    <property type="project" value="TreeGrafter"/>
</dbReference>
<dbReference type="AlphaFoldDB" id="A0A931LVV5"/>
<keyword evidence="3" id="KW-0274">FAD</keyword>
<dbReference type="InterPro" id="IPR006076">
    <property type="entry name" value="FAD-dep_OxRdtase"/>
</dbReference>
<proteinExistence type="predicted"/>
<evidence type="ECO:0000313" key="7">
    <source>
        <dbReference type="Proteomes" id="UP000727962"/>
    </source>
</evidence>
<dbReference type="Pfam" id="PF01266">
    <property type="entry name" value="DAO"/>
    <property type="match status" value="1"/>
</dbReference>
<evidence type="ECO:0000256" key="3">
    <source>
        <dbReference type="ARBA" id="ARBA00022827"/>
    </source>
</evidence>
<evidence type="ECO:0000256" key="4">
    <source>
        <dbReference type="ARBA" id="ARBA00023002"/>
    </source>
</evidence>
<sequence>MKVAVVGAGIAGSSAALALADRGHDVTLFEKFAPGHDRGSSHGASRIIRRAYPDPFYTACMVEAYPLWEELCRRSGEALVHEVGLLYFGPGSAPEIGVMVQGLKDLGVEHDLLDSKATKRVFPTLQLSTDEVGVWTPGAGWVSADAAIRATLRLAQDLGVNIQPQTSAQQARIEAEFDAFAVCAGPWIREWIPDLPVKVTLQGFAYLAGHLKGPVWIEHAPEFAYGFPTETRGFKIGIHTGGRAIDPNDPNREPDPDLLKAIKAVATRRFGVPEPSFLETKGCLYTATENDDFLLGRVGDKGFFASACSGHGFKFGPWIGRLLADFIDGRDRPERHPRFVWPKPA</sequence>
<evidence type="ECO:0000256" key="1">
    <source>
        <dbReference type="ARBA" id="ARBA00001974"/>
    </source>
</evidence>
<dbReference type="SUPFAM" id="SSF51905">
    <property type="entry name" value="FAD/NAD(P)-binding domain"/>
    <property type="match status" value="1"/>
</dbReference>
<keyword evidence="2" id="KW-0285">Flavoprotein</keyword>
<feature type="domain" description="FAD dependent oxidoreductase" evidence="5">
    <location>
        <begin position="2"/>
        <end position="325"/>
    </location>
</feature>
<dbReference type="InterPro" id="IPR045170">
    <property type="entry name" value="MTOX"/>
</dbReference>
<dbReference type="InterPro" id="IPR036188">
    <property type="entry name" value="FAD/NAD-bd_sf"/>
</dbReference>
<comment type="cofactor">
    <cofactor evidence="1">
        <name>FAD</name>
        <dbReference type="ChEBI" id="CHEBI:57692"/>
    </cofactor>
</comment>
<dbReference type="EMBL" id="JACOSL010000012">
    <property type="protein sequence ID" value="MBI1755830.1"/>
    <property type="molecule type" value="Genomic_DNA"/>
</dbReference>
<accession>A0A931LVV5</accession>
<dbReference type="Proteomes" id="UP000727962">
    <property type="component" value="Unassembled WGS sequence"/>
</dbReference>
<gene>
    <name evidence="6" type="ORF">HYR64_01820</name>
</gene>
<evidence type="ECO:0000256" key="2">
    <source>
        <dbReference type="ARBA" id="ARBA00022630"/>
    </source>
</evidence>
<dbReference type="GO" id="GO:0050660">
    <property type="term" value="F:flavin adenine dinucleotide binding"/>
    <property type="evidence" value="ECO:0007669"/>
    <property type="project" value="InterPro"/>
</dbReference>
<evidence type="ECO:0000313" key="6">
    <source>
        <dbReference type="EMBL" id="MBI1755830.1"/>
    </source>
</evidence>
<reference evidence="6" key="1">
    <citation type="submission" date="2020-07" db="EMBL/GenBank/DDBJ databases">
        <title>Huge and variable diversity of episymbiotic CPR bacteria and DPANN archaea in groundwater ecosystems.</title>
        <authorList>
            <person name="He C.Y."/>
            <person name="Keren R."/>
            <person name="Whittaker M."/>
            <person name="Farag I.F."/>
            <person name="Doudna J."/>
            <person name="Cate J.H.D."/>
            <person name="Banfield J.F."/>
        </authorList>
    </citation>
    <scope>NUCLEOTIDE SEQUENCE</scope>
    <source>
        <strain evidence="6">NC_groundwater_17_Pr7_B-0.1um_64_12</strain>
    </source>
</reference>
<organism evidence="6 7">
    <name type="scientific">Fimbriimonas ginsengisoli</name>
    <dbReference type="NCBI Taxonomy" id="1005039"/>
    <lineage>
        <taxon>Bacteria</taxon>
        <taxon>Bacillati</taxon>
        <taxon>Armatimonadota</taxon>
        <taxon>Fimbriimonadia</taxon>
        <taxon>Fimbriimonadales</taxon>
        <taxon>Fimbriimonadaceae</taxon>
        <taxon>Fimbriimonas</taxon>
    </lineage>
</organism>
<dbReference type="SUPFAM" id="SSF54373">
    <property type="entry name" value="FAD-linked reductases, C-terminal domain"/>
    <property type="match status" value="1"/>
</dbReference>
<dbReference type="Gene3D" id="3.30.9.10">
    <property type="entry name" value="D-Amino Acid Oxidase, subunit A, domain 2"/>
    <property type="match status" value="1"/>
</dbReference>
<evidence type="ECO:0000259" key="5">
    <source>
        <dbReference type="Pfam" id="PF01266"/>
    </source>
</evidence>
<name>A0A931LVV5_FIMGI</name>
<dbReference type="PANTHER" id="PTHR10961">
    <property type="entry name" value="PEROXISOMAL SARCOSINE OXIDASE"/>
    <property type="match status" value="1"/>
</dbReference>
<comment type="caution">
    <text evidence="6">The sequence shown here is derived from an EMBL/GenBank/DDBJ whole genome shotgun (WGS) entry which is preliminary data.</text>
</comment>
<dbReference type="Gene3D" id="3.50.50.60">
    <property type="entry name" value="FAD/NAD(P)-binding domain"/>
    <property type="match status" value="1"/>
</dbReference>
<protein>
    <submittedName>
        <fullName evidence="6">FAD-dependent oxidoreductase</fullName>
    </submittedName>
</protein>
<keyword evidence="4" id="KW-0560">Oxidoreductase</keyword>